<dbReference type="Proteomes" id="UP000199008">
    <property type="component" value="Unassembled WGS sequence"/>
</dbReference>
<sequence>YYLIEAANSVRNNIPTFRAYYQKKKAEVPKHQHKRALVLTARKLVRLVDVLLRNHQLYMPERSV</sequence>
<protein>
    <recommendedName>
        <fullName evidence="4">IS110 family transposase</fullName>
    </recommendedName>
</protein>
<accession>A0A1G9E605</accession>
<reference evidence="3" key="2">
    <citation type="submission" date="2016-10" db="EMBL/GenBank/DDBJ databases">
        <authorList>
            <person name="Varghese N."/>
            <person name="Submissions S."/>
        </authorList>
    </citation>
    <scope>NUCLEOTIDE SEQUENCE [LARGE SCALE GENOMIC DNA]</scope>
    <source>
        <strain evidence="3">CGMCC 1.8895</strain>
    </source>
</reference>
<keyword evidence="3" id="KW-1185">Reference proteome</keyword>
<gene>
    <name evidence="1" type="ORF">SAMN05216216_1051</name>
    <name evidence="2" type="ORF">SAMN05216216_107110</name>
</gene>
<evidence type="ECO:0008006" key="4">
    <source>
        <dbReference type="Google" id="ProtNLM"/>
    </source>
</evidence>
<feature type="non-terminal residue" evidence="2">
    <location>
        <position position="1"/>
    </location>
</feature>
<dbReference type="STRING" id="576118.SAMN05216216_1051"/>
<evidence type="ECO:0000313" key="1">
    <source>
        <dbReference type="EMBL" id="SDK57294.1"/>
    </source>
</evidence>
<proteinExistence type="predicted"/>
<dbReference type="EMBL" id="FNFY01000007">
    <property type="protein sequence ID" value="SDK71576.1"/>
    <property type="molecule type" value="Genomic_DNA"/>
</dbReference>
<dbReference type="AlphaFoldDB" id="A0A1G9E605"/>
<name>A0A1G9E605_9BACL</name>
<organism evidence="2 3">
    <name type="scientific">Lacicoccus qingdaonensis</name>
    <dbReference type="NCBI Taxonomy" id="576118"/>
    <lineage>
        <taxon>Bacteria</taxon>
        <taxon>Bacillati</taxon>
        <taxon>Bacillota</taxon>
        <taxon>Bacilli</taxon>
        <taxon>Bacillales</taxon>
        <taxon>Salinicoccaceae</taxon>
        <taxon>Lacicoccus</taxon>
    </lineage>
</organism>
<reference evidence="2" key="1">
    <citation type="submission" date="2016-10" db="EMBL/GenBank/DDBJ databases">
        <authorList>
            <person name="de Groot N.N."/>
        </authorList>
    </citation>
    <scope>NUCLEOTIDE SEQUENCE [LARGE SCALE GENOMIC DNA]</scope>
    <source>
        <strain evidence="2">CGMCC 1.8895</strain>
    </source>
</reference>
<evidence type="ECO:0000313" key="2">
    <source>
        <dbReference type="EMBL" id="SDK71576.1"/>
    </source>
</evidence>
<dbReference type="EMBL" id="FNFY01000005">
    <property type="protein sequence ID" value="SDK57294.1"/>
    <property type="molecule type" value="Genomic_DNA"/>
</dbReference>
<evidence type="ECO:0000313" key="3">
    <source>
        <dbReference type="Proteomes" id="UP000199008"/>
    </source>
</evidence>